<evidence type="ECO:0000256" key="1">
    <source>
        <dbReference type="ARBA" id="ARBA00004651"/>
    </source>
</evidence>
<evidence type="ECO:0000256" key="4">
    <source>
        <dbReference type="ARBA" id="ARBA00022448"/>
    </source>
</evidence>
<comment type="caution">
    <text evidence="12">Lacks conserved residue(s) required for the propagation of feature annotation.</text>
</comment>
<evidence type="ECO:0000256" key="8">
    <source>
        <dbReference type="ARBA" id="ARBA00022989"/>
    </source>
</evidence>
<dbReference type="GO" id="GO:0065002">
    <property type="term" value="P:intracellular protein transmembrane transport"/>
    <property type="evidence" value="ECO:0007669"/>
    <property type="project" value="TreeGrafter"/>
</dbReference>
<feature type="compositionally biased region" description="Pro residues" evidence="13">
    <location>
        <begin position="101"/>
        <end position="113"/>
    </location>
</feature>
<evidence type="ECO:0000256" key="11">
    <source>
        <dbReference type="ARBA" id="ARBA00025182"/>
    </source>
</evidence>
<protein>
    <recommendedName>
        <fullName evidence="3 12">Protein-export membrane protein SecG</fullName>
    </recommendedName>
</protein>
<gene>
    <name evidence="14" type="primary">secG</name>
    <name evidence="14" type="ORF">ABOZ73_19100</name>
</gene>
<keyword evidence="4 12" id="KW-0813">Transport</keyword>
<comment type="subcellular location">
    <subcellularLocation>
        <location evidence="1 12">Cell membrane</location>
        <topology evidence="1 12">Multi-pass membrane protein</topology>
    </subcellularLocation>
</comment>
<feature type="transmembrane region" description="Helical" evidence="12">
    <location>
        <begin position="52"/>
        <end position="71"/>
    </location>
</feature>
<organism evidence="14">
    <name type="scientific">Caulobacter sp. 73W</name>
    <dbReference type="NCBI Taxonomy" id="3161137"/>
    <lineage>
        <taxon>Bacteria</taxon>
        <taxon>Pseudomonadati</taxon>
        <taxon>Pseudomonadota</taxon>
        <taxon>Alphaproteobacteria</taxon>
        <taxon>Caulobacterales</taxon>
        <taxon>Caulobacteraceae</taxon>
        <taxon>Caulobacter</taxon>
    </lineage>
</organism>
<dbReference type="AlphaFoldDB" id="A0AB39KT92"/>
<dbReference type="Pfam" id="PF03840">
    <property type="entry name" value="SecG"/>
    <property type="match status" value="1"/>
</dbReference>
<dbReference type="PRINTS" id="PR01651">
    <property type="entry name" value="SECGEXPORT"/>
</dbReference>
<keyword evidence="8 12" id="KW-1133">Transmembrane helix</keyword>
<proteinExistence type="inferred from homology"/>
<keyword evidence="5 12" id="KW-1003">Cell membrane</keyword>
<keyword evidence="6 12" id="KW-0812">Transmembrane</keyword>
<accession>A0AB39KT92</accession>
<evidence type="ECO:0000256" key="12">
    <source>
        <dbReference type="RuleBase" id="RU365087"/>
    </source>
</evidence>
<dbReference type="GO" id="GO:0009306">
    <property type="term" value="P:protein secretion"/>
    <property type="evidence" value="ECO:0007669"/>
    <property type="project" value="UniProtKB-UniRule"/>
</dbReference>
<dbReference type="PANTHER" id="PTHR34182:SF1">
    <property type="entry name" value="PROTEIN-EXPORT MEMBRANE PROTEIN SECG"/>
    <property type="match status" value="1"/>
</dbReference>
<sequence length="150" mass="15392">MLTGILLTANIIVCLALIGVVLLQRSEGGALGMGGGPTGFMSARGAGDLLTRITWILFTIFVLLSFGLTLLSGRERASQSIVDRLKIDRIDPNAMKQGPATPAPGSVPPPVQAPTPQMNQFDSQLLPSTPSAAAPAPAQVPAPGSAPTPQ</sequence>
<dbReference type="RefSeq" id="WP_369059685.1">
    <property type="nucleotide sequence ID" value="NZ_CP158375.1"/>
</dbReference>
<evidence type="ECO:0000256" key="2">
    <source>
        <dbReference type="ARBA" id="ARBA00008445"/>
    </source>
</evidence>
<feature type="region of interest" description="Disordered" evidence="13">
    <location>
        <begin position="92"/>
        <end position="150"/>
    </location>
</feature>
<dbReference type="GO" id="GO:0005886">
    <property type="term" value="C:plasma membrane"/>
    <property type="evidence" value="ECO:0007669"/>
    <property type="project" value="UniProtKB-SubCell"/>
</dbReference>
<reference evidence="14" key="1">
    <citation type="submission" date="2024-06" db="EMBL/GenBank/DDBJ databases">
        <title>Caulobacter inopinatus, sp. nov.</title>
        <authorList>
            <person name="Donachie S.P."/>
        </authorList>
    </citation>
    <scope>NUCLEOTIDE SEQUENCE</scope>
    <source>
        <strain evidence="14">73W</strain>
    </source>
</reference>
<name>A0AB39KT92_9CAUL</name>
<comment type="similarity">
    <text evidence="2 12">Belongs to the SecG family.</text>
</comment>
<feature type="compositionally biased region" description="Low complexity" evidence="13">
    <location>
        <begin position="127"/>
        <end position="137"/>
    </location>
</feature>
<keyword evidence="9 12" id="KW-0811">Translocation</keyword>
<evidence type="ECO:0000256" key="5">
    <source>
        <dbReference type="ARBA" id="ARBA00022475"/>
    </source>
</evidence>
<feature type="compositionally biased region" description="Pro residues" evidence="13">
    <location>
        <begin position="138"/>
        <end position="150"/>
    </location>
</feature>
<evidence type="ECO:0000256" key="10">
    <source>
        <dbReference type="ARBA" id="ARBA00023136"/>
    </source>
</evidence>
<comment type="function">
    <text evidence="11 12">Involved in protein export. Participates in an early event of protein translocation.</text>
</comment>
<dbReference type="InterPro" id="IPR004692">
    <property type="entry name" value="SecG"/>
</dbReference>
<keyword evidence="7 12" id="KW-0653">Protein transport</keyword>
<dbReference type="GO" id="GO:0015450">
    <property type="term" value="F:protein-transporting ATPase activity"/>
    <property type="evidence" value="ECO:0007669"/>
    <property type="project" value="UniProtKB-UniRule"/>
</dbReference>
<evidence type="ECO:0000256" key="3">
    <source>
        <dbReference type="ARBA" id="ARBA00017876"/>
    </source>
</evidence>
<keyword evidence="10 12" id="KW-0472">Membrane</keyword>
<evidence type="ECO:0000256" key="7">
    <source>
        <dbReference type="ARBA" id="ARBA00022927"/>
    </source>
</evidence>
<evidence type="ECO:0000256" key="9">
    <source>
        <dbReference type="ARBA" id="ARBA00023010"/>
    </source>
</evidence>
<evidence type="ECO:0000313" key="14">
    <source>
        <dbReference type="EMBL" id="XDO96840.1"/>
    </source>
</evidence>
<dbReference type="NCBIfam" id="TIGR00810">
    <property type="entry name" value="secG"/>
    <property type="match status" value="1"/>
</dbReference>
<evidence type="ECO:0000256" key="6">
    <source>
        <dbReference type="ARBA" id="ARBA00022692"/>
    </source>
</evidence>
<dbReference type="EMBL" id="CP158375">
    <property type="protein sequence ID" value="XDO96840.1"/>
    <property type="molecule type" value="Genomic_DNA"/>
</dbReference>
<evidence type="ECO:0000256" key="13">
    <source>
        <dbReference type="SAM" id="MobiDB-lite"/>
    </source>
</evidence>
<dbReference type="GO" id="GO:0043952">
    <property type="term" value="P:protein transport by the Sec complex"/>
    <property type="evidence" value="ECO:0007669"/>
    <property type="project" value="TreeGrafter"/>
</dbReference>
<dbReference type="PANTHER" id="PTHR34182">
    <property type="entry name" value="PROTEIN-EXPORT MEMBRANE PROTEIN SECG"/>
    <property type="match status" value="1"/>
</dbReference>